<dbReference type="GO" id="GO:0003777">
    <property type="term" value="F:microtubule motor activity"/>
    <property type="evidence" value="ECO:0007669"/>
    <property type="project" value="InterPro"/>
</dbReference>
<evidence type="ECO:0000256" key="6">
    <source>
        <dbReference type="SAM" id="MobiDB-lite"/>
    </source>
</evidence>
<name>A0A6V7PBV2_ANACO</name>
<feature type="compositionally biased region" description="Polar residues" evidence="6">
    <location>
        <begin position="975"/>
        <end position="990"/>
    </location>
</feature>
<keyword evidence="5" id="KW-0175">Coiled coil</keyword>
<dbReference type="EMBL" id="LR862147">
    <property type="protein sequence ID" value="CAD1828295.1"/>
    <property type="molecule type" value="Genomic_DNA"/>
</dbReference>
<protein>
    <submittedName>
        <fullName evidence="9">Uncharacterized protein</fullName>
    </submittedName>
</protein>
<dbReference type="PROSITE" id="PS50067">
    <property type="entry name" value="KINESIN_MOTOR_2"/>
    <property type="match status" value="1"/>
</dbReference>
<sequence>MEEPCRRSFRDGRFALRKAEEAACRRSQAASWLESLLGPLGLPAQPSEKEFISCLRSGLILCGAINKILPGAVPKVVGNQPNGATWDSQPLTAYQHFENIRNFLVAVDALKLPSFEASDLERDNLEAGSAAKIVDCILGLKSYHEWKQSSGGNGPGKFMKSPVAPHSASRAQSRVTCSSGLMVRCRRLDLTAPSDNKPSSEKENQKSEDAMDSLVRVLIDCMLNSKENINKDLLDLWSQGILDPIQLFRKIVSSCPEEEQLKSLLEVHSLEENVLNNDLSQNHESYKVCSGNADSYHWRLLEAQENELAELKTMLLRTKDDFVTLQHQLQDDCKKIRFHIQELSAAAMGYNQAVKENRQLYNMLQELRGKQDYVTSIHWDCHQQSMNYDNYYLPGNIRVFCRIRPLIDSGARTSIDYIGNDGSLMVLDSLKPQSARKVFQFNKVFCPTATQGLLLQAFSDLRILSFFMSNEILNSHLYADDIYKDTQSLIRSVMDGYNVCILAYGQTGSGKTHTMCGPSERSSKEMGLNYKALNDLFQISRTREDVKYELQVQMVEIYNEQFTIEIRTCSSNGGLSLPDAIMQPVQSTEDRGVCCTFLCSVLTVHVHGKDISGSTIHSCLYLVDLAGSERVDRSEATGDRLREAQHINKSLSCLGDVITALAQKNSHIPYRNSKLTQLLQNSLGGNAKMLMLAHVSPEADSYVETVSTLKFAQRASTVELGVAHSNKESSEVRELKEQIDSLKKALATKEAEKVASSLKMKENTPISERAKQMVERTPPRSRRLSIENTTNSKVTKSTNPDDRRVPKSPIPMQKMATEYVPIHHRRSSLEGPNLGKTKSALKLNSTNEGEPLKGSNHCSQAALHGGVEAKSRINEECHSVADTDAFLQCSPLTGNLSRDQCLLLEMENLSGYDFQQNTPNRVMKSSEVVSIRDELGSKSEIKGSNSIVSSKGSHIRKSLQSIGKLINGSERRNTQRPLETPSSKFSISKNIESKSPIPIDARSRRRQSLTAVQPLSRRSSLGGKSVDSCESKIRICD</sequence>
<feature type="domain" description="Calponin-homology (CH)" evidence="7">
    <location>
        <begin position="23"/>
        <end position="145"/>
    </location>
</feature>
<dbReference type="PANTHER" id="PTHR47972">
    <property type="entry name" value="KINESIN-LIKE PROTEIN KLP-3"/>
    <property type="match status" value="1"/>
</dbReference>
<dbReference type="SUPFAM" id="SSF52540">
    <property type="entry name" value="P-loop containing nucleoside triphosphate hydrolases"/>
    <property type="match status" value="1"/>
</dbReference>
<reference evidence="9" key="1">
    <citation type="submission" date="2020-07" db="EMBL/GenBank/DDBJ databases">
        <authorList>
            <person name="Lin J."/>
        </authorList>
    </citation>
    <scope>NUCLEOTIDE SEQUENCE</scope>
</reference>
<evidence type="ECO:0000256" key="5">
    <source>
        <dbReference type="SAM" id="Coils"/>
    </source>
</evidence>
<feature type="coiled-coil region" evidence="5">
    <location>
        <begin position="725"/>
        <end position="752"/>
    </location>
</feature>
<gene>
    <name evidence="9" type="ORF">CB5_LOCUS11506</name>
</gene>
<accession>A0A6V7PBV2</accession>
<evidence type="ECO:0000256" key="4">
    <source>
        <dbReference type="PROSITE-ProRule" id="PRU00283"/>
    </source>
</evidence>
<feature type="compositionally biased region" description="Low complexity" evidence="6">
    <location>
        <begin position="788"/>
        <end position="798"/>
    </location>
</feature>
<dbReference type="InterPro" id="IPR027640">
    <property type="entry name" value="Kinesin-like_fam"/>
</dbReference>
<keyword evidence="4" id="KW-0067">ATP-binding</keyword>
<dbReference type="InterPro" id="IPR001752">
    <property type="entry name" value="Kinesin_motor_dom"/>
</dbReference>
<dbReference type="Pfam" id="PF00307">
    <property type="entry name" value="CH"/>
    <property type="match status" value="1"/>
</dbReference>
<dbReference type="InterPro" id="IPR027417">
    <property type="entry name" value="P-loop_NTPase"/>
</dbReference>
<feature type="domain" description="Kinesin motor" evidence="8">
    <location>
        <begin position="396"/>
        <end position="718"/>
    </location>
</feature>
<dbReference type="Gene3D" id="3.40.850.10">
    <property type="entry name" value="Kinesin motor domain"/>
    <property type="match status" value="2"/>
</dbReference>
<keyword evidence="2" id="KW-0493">Microtubule</keyword>
<dbReference type="GO" id="GO:0007018">
    <property type="term" value="P:microtubule-based movement"/>
    <property type="evidence" value="ECO:0007669"/>
    <property type="project" value="InterPro"/>
</dbReference>
<feature type="region of interest" description="Disordered" evidence="6">
    <location>
        <begin position="771"/>
        <end position="809"/>
    </location>
</feature>
<dbReference type="CDD" id="cd21203">
    <property type="entry name" value="CH_AtKIN14-like"/>
    <property type="match status" value="1"/>
</dbReference>
<dbReference type="PRINTS" id="PR00380">
    <property type="entry name" value="KINESINHEAVY"/>
</dbReference>
<evidence type="ECO:0000256" key="2">
    <source>
        <dbReference type="ARBA" id="ARBA00022701"/>
    </source>
</evidence>
<evidence type="ECO:0000259" key="8">
    <source>
        <dbReference type="PROSITE" id="PS50067"/>
    </source>
</evidence>
<evidence type="ECO:0000313" key="9">
    <source>
        <dbReference type="EMBL" id="CAD1828295.1"/>
    </source>
</evidence>
<dbReference type="Pfam" id="PF00225">
    <property type="entry name" value="Kinesin"/>
    <property type="match status" value="2"/>
</dbReference>
<dbReference type="Gene3D" id="1.10.418.10">
    <property type="entry name" value="Calponin-like domain"/>
    <property type="match status" value="1"/>
</dbReference>
<feature type="region of interest" description="Disordered" evidence="6">
    <location>
        <begin position="967"/>
        <end position="1025"/>
    </location>
</feature>
<keyword evidence="4" id="KW-0547">Nucleotide-binding</keyword>
<dbReference type="GO" id="GO:0005524">
    <property type="term" value="F:ATP binding"/>
    <property type="evidence" value="ECO:0007669"/>
    <property type="project" value="UniProtKB-UniRule"/>
</dbReference>
<dbReference type="InterPro" id="IPR036872">
    <property type="entry name" value="CH_dom_sf"/>
</dbReference>
<evidence type="ECO:0000259" key="7">
    <source>
        <dbReference type="PROSITE" id="PS50021"/>
    </source>
</evidence>
<dbReference type="SUPFAM" id="SSF47576">
    <property type="entry name" value="Calponin-homology domain, CH-domain"/>
    <property type="match status" value="1"/>
</dbReference>
<feature type="region of interest" description="Disordered" evidence="6">
    <location>
        <begin position="151"/>
        <end position="172"/>
    </location>
</feature>
<dbReference type="GO" id="GO:0005874">
    <property type="term" value="C:microtubule"/>
    <property type="evidence" value="ECO:0007669"/>
    <property type="project" value="UniProtKB-KW"/>
</dbReference>
<dbReference type="InterPro" id="IPR036961">
    <property type="entry name" value="Kinesin_motor_dom_sf"/>
</dbReference>
<dbReference type="SMART" id="SM00129">
    <property type="entry name" value="KISc"/>
    <property type="match status" value="1"/>
</dbReference>
<dbReference type="InterPro" id="IPR001715">
    <property type="entry name" value="CH_dom"/>
</dbReference>
<evidence type="ECO:0000256" key="1">
    <source>
        <dbReference type="ARBA" id="ARBA00010899"/>
    </source>
</evidence>
<dbReference type="FunFam" id="1.10.418.10:FF:000073">
    <property type="entry name" value="Kinesin-like protein KIN-14L"/>
    <property type="match status" value="1"/>
</dbReference>
<dbReference type="PANTHER" id="PTHR47972:SF4">
    <property type="entry name" value="KINESIN-LIKE PROTEIN KIN-14L"/>
    <property type="match status" value="1"/>
</dbReference>
<feature type="compositionally biased region" description="Polar residues" evidence="6">
    <location>
        <begin position="1008"/>
        <end position="1019"/>
    </location>
</feature>
<keyword evidence="3 4" id="KW-0505">Motor protein</keyword>
<dbReference type="GO" id="GO:0008017">
    <property type="term" value="F:microtubule binding"/>
    <property type="evidence" value="ECO:0007669"/>
    <property type="project" value="InterPro"/>
</dbReference>
<comment type="similarity">
    <text evidence="1">Belongs to the TRAFAC class myosin-kinesin ATPase superfamily. Kinesin family. KIN-14 subfamily.</text>
</comment>
<proteinExistence type="inferred from homology"/>
<dbReference type="AlphaFoldDB" id="A0A6V7PBV2"/>
<evidence type="ECO:0000256" key="3">
    <source>
        <dbReference type="ARBA" id="ARBA00023175"/>
    </source>
</evidence>
<feature type="binding site" evidence="4">
    <location>
        <begin position="505"/>
        <end position="512"/>
    </location>
    <ligand>
        <name>ATP</name>
        <dbReference type="ChEBI" id="CHEBI:30616"/>
    </ligand>
</feature>
<dbReference type="SMART" id="SM00033">
    <property type="entry name" value="CH"/>
    <property type="match status" value="1"/>
</dbReference>
<organism evidence="9">
    <name type="scientific">Ananas comosus var. bracteatus</name>
    <name type="common">red pineapple</name>
    <dbReference type="NCBI Taxonomy" id="296719"/>
    <lineage>
        <taxon>Eukaryota</taxon>
        <taxon>Viridiplantae</taxon>
        <taxon>Streptophyta</taxon>
        <taxon>Embryophyta</taxon>
        <taxon>Tracheophyta</taxon>
        <taxon>Spermatophyta</taxon>
        <taxon>Magnoliopsida</taxon>
        <taxon>Liliopsida</taxon>
        <taxon>Poales</taxon>
        <taxon>Bromeliaceae</taxon>
        <taxon>Bromelioideae</taxon>
        <taxon>Ananas</taxon>
    </lineage>
</organism>
<dbReference type="PROSITE" id="PS50021">
    <property type="entry name" value="CH"/>
    <property type="match status" value="1"/>
</dbReference>